<keyword evidence="1" id="KW-0732">Signal</keyword>
<evidence type="ECO:0000256" key="1">
    <source>
        <dbReference type="SAM" id="SignalP"/>
    </source>
</evidence>
<dbReference type="STRING" id="1121927.GOHSU_22_00580"/>
<dbReference type="AlphaFoldDB" id="L7LC38"/>
<accession>L7LC38</accession>
<comment type="caution">
    <text evidence="2">The sequence shown here is derived from an EMBL/GenBank/DDBJ whole genome shotgun (WGS) entry which is preliminary data.</text>
</comment>
<evidence type="ECO:0000313" key="3">
    <source>
        <dbReference type="Proteomes" id="UP000053405"/>
    </source>
</evidence>
<dbReference type="eggNOG" id="ENOG5031WE1">
    <property type="taxonomic scope" value="Bacteria"/>
</dbReference>
<name>L7LC38_9ACTN</name>
<dbReference type="OrthoDB" id="4384999at2"/>
<feature type="chain" id="PRO_5003979894" evidence="1">
    <location>
        <begin position="31"/>
        <end position="152"/>
    </location>
</feature>
<gene>
    <name evidence="2" type="ORF">GOHSU_22_00580</name>
</gene>
<feature type="signal peptide" evidence="1">
    <location>
        <begin position="1"/>
        <end position="30"/>
    </location>
</feature>
<dbReference type="Proteomes" id="UP000053405">
    <property type="component" value="Unassembled WGS sequence"/>
</dbReference>
<dbReference type="EMBL" id="BANT01000022">
    <property type="protein sequence ID" value="GAC57598.1"/>
    <property type="molecule type" value="Genomic_DNA"/>
</dbReference>
<evidence type="ECO:0000313" key="2">
    <source>
        <dbReference type="EMBL" id="GAC57598.1"/>
    </source>
</evidence>
<keyword evidence="3" id="KW-1185">Reference proteome</keyword>
<proteinExistence type="predicted"/>
<organism evidence="2 3">
    <name type="scientific">Gordonia hirsuta DSM 44140 = NBRC 16056</name>
    <dbReference type="NCBI Taxonomy" id="1121927"/>
    <lineage>
        <taxon>Bacteria</taxon>
        <taxon>Bacillati</taxon>
        <taxon>Actinomycetota</taxon>
        <taxon>Actinomycetes</taxon>
        <taxon>Mycobacteriales</taxon>
        <taxon>Gordoniaceae</taxon>
        <taxon>Gordonia</taxon>
    </lineage>
</organism>
<protein>
    <submittedName>
        <fullName evidence="2">Uncharacterized protein</fullName>
    </submittedName>
</protein>
<dbReference type="RefSeq" id="WP_005940022.1">
    <property type="nucleotide sequence ID" value="NZ_ATVK01000050.1"/>
</dbReference>
<reference evidence="2 3" key="1">
    <citation type="submission" date="2012-12" db="EMBL/GenBank/DDBJ databases">
        <title>Whole genome shotgun sequence of Gordonia hirsuta NBRC 16056.</title>
        <authorList>
            <person name="Isaki-Nakamura S."/>
            <person name="Hosoyama A."/>
            <person name="Tsuchikane K."/>
            <person name="Katsumata H."/>
            <person name="Baba S."/>
            <person name="Yamazaki S."/>
            <person name="Fujita N."/>
        </authorList>
    </citation>
    <scope>NUCLEOTIDE SEQUENCE [LARGE SCALE GENOMIC DNA]</scope>
    <source>
        <strain evidence="2 3">NBRC 16056</strain>
    </source>
</reference>
<sequence>MKAFRRSVVAIAACGAMIGGALLGVGQAEAAPKPQPFPFIYSNVKMPPMTHNGKPSPLNNVVWRHMTVFTHGQSVTIMNNDGAVQLVGNSRIAPYGAMANSAKNALKFSETRQIVARGGCLVTYWQDNDIKVPGYGWIGAFTYPTSPQFCHR</sequence>